<feature type="compositionally biased region" description="Gly residues" evidence="8">
    <location>
        <begin position="602"/>
        <end position="613"/>
    </location>
</feature>
<feature type="transmembrane region" description="Helical" evidence="9">
    <location>
        <begin position="850"/>
        <end position="874"/>
    </location>
</feature>
<dbReference type="PANTHER" id="PTHR20772">
    <property type="entry name" value="PROTEIN FMP42"/>
    <property type="match status" value="1"/>
</dbReference>
<feature type="compositionally biased region" description="Low complexity" evidence="8">
    <location>
        <begin position="649"/>
        <end position="663"/>
    </location>
</feature>
<proteinExistence type="inferred from homology"/>
<feature type="region of interest" description="Disordered" evidence="8">
    <location>
        <begin position="513"/>
        <end position="711"/>
    </location>
</feature>
<feature type="transmembrane region" description="Helical" evidence="9">
    <location>
        <begin position="253"/>
        <end position="273"/>
    </location>
</feature>
<dbReference type="GO" id="GO:0016020">
    <property type="term" value="C:membrane"/>
    <property type="evidence" value="ECO:0007669"/>
    <property type="project" value="UniProtKB-SubCell"/>
</dbReference>
<feature type="compositionally biased region" description="Basic and acidic residues" evidence="8">
    <location>
        <begin position="523"/>
        <end position="542"/>
    </location>
</feature>
<keyword evidence="5" id="KW-0029">Amino-acid transport</keyword>
<dbReference type="SUPFAM" id="SSF103473">
    <property type="entry name" value="MFS general substrate transporter"/>
    <property type="match status" value="2"/>
</dbReference>
<evidence type="ECO:0000256" key="3">
    <source>
        <dbReference type="ARBA" id="ARBA00022448"/>
    </source>
</evidence>
<dbReference type="GeneID" id="40305551"/>
<sequence>MEAAAGPVALAQKGVEPSEESPLQEPLPGYSFAVAAPEPQPSEAALPPSASVASSRTAHSEAGEGCGTSFRVPTSVSRREGLDVAPVSRSPSLISGKAGRSAVLAVELPPAGPVETFLSWCCVGCLRKVFSRTRWHYLFFISLYAFFIGPLYLNWAPLRQVLFKSGAYKWECDPEEADPTSLRYIHPDHDTCVEQRLRVGHLFTVCAAADYGFSFFGGLAMDMLGPKIASLLGSSSMLAGWLLLSVSSESVQMLIPGFALFGLGIDMAFYGTLSVAALFPGHENAIMAIVVAMRALSYMTPVVLDSLTSALPYIAVMLGFALLCLLPAVIIAFIYAPWKPFPKSAHTAALTAEEHARLSCSLDVVSSAPRRSSVGLQCATCGRPILAAESEGLDRPDRSDAPHHGEERSTLDDDQAIRRPRTSGSSCLDYASISHRASALSGGLLPLRCRACRGSGSVGFPEGGLYGELSADFTEEQRQLEHQLGQLPGRGAAAEGALAAALVAVRLISGESGLPDPPAVLGESREDRGRRAREREEERRASASDIFRVYSPREARHEGTGAPAGPRDGEGADKDHGLASRLEVKSADATPRGPLHAASGGEPAGGAGSGSGSGFLPELSPPLGLGEREKPSSGEASACGGKAREDRSGLASSGLASVSSQRVESLARTHASAGAHRASQDGADARRERSSAGGEGRGAPVHSVSSPYSMASARSRCDEEIRRAPSMRQYPNTCLGRLRFFRDTLRAHPYVVDSLAFTRDFILSPMYVPLVPYFTIALIRAIYFNDASEDLVPNSLRFLHIILGFVFVAPPFAGVIADYFGIIVCMVLINTCGTLVVVAALIAYEVHVVFFEYCASFMFMLNMALMTNQVYFYVADTFPQRHLGKLCGFACTIGGVLSLCVTPMFEFSVKTAGGFTIMLSLLVGLSVITYILIGLLQCTASRNQAKNKAEGALGPGGFGGDAGAGRRRLHTPGGESQPTTSRDSATAARRRLTDDDLSIHARPEASLSATYGLASDFV</sequence>
<dbReference type="GO" id="GO:0006865">
    <property type="term" value="P:amino acid transport"/>
    <property type="evidence" value="ECO:0007669"/>
    <property type="project" value="UniProtKB-KW"/>
</dbReference>
<feature type="transmembrane region" description="Helical" evidence="9">
    <location>
        <begin position="228"/>
        <end position="247"/>
    </location>
</feature>
<feature type="transmembrane region" description="Helical" evidence="9">
    <location>
        <begin position="285"/>
        <end position="304"/>
    </location>
</feature>
<protein>
    <recommendedName>
        <fullName evidence="12">Transmembrane protein</fullName>
    </recommendedName>
</protein>
<dbReference type="VEuPathDB" id="ToxoDB:BESB_004880"/>
<keyword evidence="7 9" id="KW-0472">Membrane</keyword>
<feature type="region of interest" description="Disordered" evidence="8">
    <location>
        <begin position="1"/>
        <end position="72"/>
    </location>
</feature>
<dbReference type="OrthoDB" id="331026at2759"/>
<feature type="transmembrane region" description="Helical" evidence="9">
    <location>
        <begin position="886"/>
        <end position="905"/>
    </location>
</feature>
<keyword evidence="3" id="KW-0813">Transport</keyword>
<dbReference type="PANTHER" id="PTHR20772:SF2">
    <property type="entry name" value="PROTEIN FMP42"/>
    <property type="match status" value="1"/>
</dbReference>
<comment type="subcellular location">
    <subcellularLocation>
        <location evidence="1">Membrane</location>
        <topology evidence="1">Multi-pass membrane protein</topology>
    </subcellularLocation>
</comment>
<feature type="transmembrane region" description="Helical" evidence="9">
    <location>
        <begin position="766"/>
        <end position="784"/>
    </location>
</feature>
<feature type="compositionally biased region" description="Basic and acidic residues" evidence="8">
    <location>
        <begin position="392"/>
        <end position="417"/>
    </location>
</feature>
<dbReference type="RefSeq" id="XP_029222156.1">
    <property type="nucleotide sequence ID" value="XM_029359243.1"/>
</dbReference>
<name>A0A2A9MPW6_BESBE</name>
<dbReference type="InterPro" id="IPR052599">
    <property type="entry name" value="SLC43A_AATransporter"/>
</dbReference>
<feature type="compositionally biased region" description="Low complexity" evidence="8">
    <location>
        <begin position="20"/>
        <end position="55"/>
    </location>
</feature>
<keyword evidence="11" id="KW-1185">Reference proteome</keyword>
<evidence type="ECO:0000256" key="9">
    <source>
        <dbReference type="SAM" id="Phobius"/>
    </source>
</evidence>
<dbReference type="EMBL" id="NWUJ01000001">
    <property type="protein sequence ID" value="PFH38147.1"/>
    <property type="molecule type" value="Genomic_DNA"/>
</dbReference>
<feature type="region of interest" description="Disordered" evidence="8">
    <location>
        <begin position="964"/>
        <end position="989"/>
    </location>
</feature>
<evidence type="ECO:0000256" key="4">
    <source>
        <dbReference type="ARBA" id="ARBA00022692"/>
    </source>
</evidence>
<evidence type="ECO:0000256" key="1">
    <source>
        <dbReference type="ARBA" id="ARBA00004141"/>
    </source>
</evidence>
<feature type="transmembrane region" description="Helical" evidence="9">
    <location>
        <begin position="820"/>
        <end position="844"/>
    </location>
</feature>
<feature type="region of interest" description="Disordered" evidence="8">
    <location>
        <begin position="391"/>
        <end position="424"/>
    </location>
</feature>
<evidence type="ECO:0000313" key="10">
    <source>
        <dbReference type="EMBL" id="PFH38147.1"/>
    </source>
</evidence>
<keyword evidence="6 9" id="KW-1133">Transmembrane helix</keyword>
<evidence type="ECO:0000256" key="7">
    <source>
        <dbReference type="ARBA" id="ARBA00023136"/>
    </source>
</evidence>
<feature type="transmembrane region" description="Helical" evidence="9">
    <location>
        <begin position="199"/>
        <end position="221"/>
    </location>
</feature>
<comment type="similarity">
    <text evidence="2">Belongs to the SLC43A transporter (TC 2.A.1.44) family.</text>
</comment>
<evidence type="ECO:0000256" key="5">
    <source>
        <dbReference type="ARBA" id="ARBA00022970"/>
    </source>
</evidence>
<evidence type="ECO:0008006" key="12">
    <source>
        <dbReference type="Google" id="ProtNLM"/>
    </source>
</evidence>
<feature type="compositionally biased region" description="Low complexity" evidence="8">
    <location>
        <begin position="614"/>
        <end position="625"/>
    </location>
</feature>
<feature type="transmembrane region" description="Helical" evidence="9">
    <location>
        <begin position="796"/>
        <end position="813"/>
    </location>
</feature>
<dbReference type="Proteomes" id="UP000224006">
    <property type="component" value="Chromosome I"/>
</dbReference>
<evidence type="ECO:0000256" key="2">
    <source>
        <dbReference type="ARBA" id="ARBA00006595"/>
    </source>
</evidence>
<feature type="compositionally biased region" description="Basic and acidic residues" evidence="8">
    <location>
        <begin position="567"/>
        <end position="586"/>
    </location>
</feature>
<evidence type="ECO:0000313" key="11">
    <source>
        <dbReference type="Proteomes" id="UP000224006"/>
    </source>
</evidence>
<comment type="caution">
    <text evidence="10">The sequence shown here is derived from an EMBL/GenBank/DDBJ whole genome shotgun (WGS) entry which is preliminary data.</text>
</comment>
<keyword evidence="4 9" id="KW-0812">Transmembrane</keyword>
<feature type="transmembrane region" description="Helical" evidence="9">
    <location>
        <begin position="917"/>
        <end position="936"/>
    </location>
</feature>
<feature type="transmembrane region" description="Helical" evidence="9">
    <location>
        <begin position="310"/>
        <end position="336"/>
    </location>
</feature>
<feature type="transmembrane region" description="Helical" evidence="9">
    <location>
        <begin position="137"/>
        <end position="155"/>
    </location>
</feature>
<reference evidence="10 11" key="1">
    <citation type="submission" date="2017-09" db="EMBL/GenBank/DDBJ databases">
        <title>Genome sequencing of Besnoitia besnoiti strain Bb-Ger1.</title>
        <authorList>
            <person name="Schares G."/>
            <person name="Venepally P."/>
            <person name="Lorenzi H.A."/>
        </authorList>
    </citation>
    <scope>NUCLEOTIDE SEQUENCE [LARGE SCALE GENOMIC DNA]</scope>
    <source>
        <strain evidence="10 11">Bb-Ger1</strain>
    </source>
</reference>
<dbReference type="Gene3D" id="1.20.1250.20">
    <property type="entry name" value="MFS general substrate transporter like domains"/>
    <property type="match status" value="1"/>
</dbReference>
<accession>A0A2A9MPW6</accession>
<organism evidence="10 11">
    <name type="scientific">Besnoitia besnoiti</name>
    <name type="common">Apicomplexan protozoan</name>
    <dbReference type="NCBI Taxonomy" id="94643"/>
    <lineage>
        <taxon>Eukaryota</taxon>
        <taxon>Sar</taxon>
        <taxon>Alveolata</taxon>
        <taxon>Apicomplexa</taxon>
        <taxon>Conoidasida</taxon>
        <taxon>Coccidia</taxon>
        <taxon>Eucoccidiorida</taxon>
        <taxon>Eimeriorina</taxon>
        <taxon>Sarcocystidae</taxon>
        <taxon>Besnoitia</taxon>
    </lineage>
</organism>
<dbReference type="KEGG" id="bbes:BESB_004880"/>
<evidence type="ECO:0000256" key="6">
    <source>
        <dbReference type="ARBA" id="ARBA00022989"/>
    </source>
</evidence>
<dbReference type="InterPro" id="IPR036259">
    <property type="entry name" value="MFS_trans_sf"/>
</dbReference>
<gene>
    <name evidence="10" type="ORF">BESB_004880</name>
</gene>
<dbReference type="AlphaFoldDB" id="A0A2A9MPW6"/>
<evidence type="ECO:0000256" key="8">
    <source>
        <dbReference type="SAM" id="MobiDB-lite"/>
    </source>
</evidence>